<evidence type="ECO:0000256" key="3">
    <source>
        <dbReference type="ARBA" id="ARBA00022840"/>
    </source>
</evidence>
<dbReference type="GO" id="GO:0016887">
    <property type="term" value="F:ATP hydrolysis activity"/>
    <property type="evidence" value="ECO:0007669"/>
    <property type="project" value="InterPro"/>
</dbReference>
<dbReference type="SUPFAM" id="SSF52540">
    <property type="entry name" value="P-loop containing nucleoside triphosphate hydrolases"/>
    <property type="match status" value="1"/>
</dbReference>
<dbReference type="Proteomes" id="UP001157161">
    <property type="component" value="Unassembled WGS sequence"/>
</dbReference>
<evidence type="ECO:0000313" key="5">
    <source>
        <dbReference type="EMBL" id="GMA33022.1"/>
    </source>
</evidence>
<dbReference type="InterPro" id="IPR003593">
    <property type="entry name" value="AAA+_ATPase"/>
</dbReference>
<keyword evidence="3 5" id="KW-0067">ATP-binding</keyword>
<keyword evidence="6" id="KW-1185">Reference proteome</keyword>
<reference evidence="5" key="2">
    <citation type="submission" date="2023-02" db="EMBL/GenBank/DDBJ databases">
        <authorList>
            <person name="Sun Q."/>
            <person name="Mori K."/>
        </authorList>
    </citation>
    <scope>NUCLEOTIDE SEQUENCE</scope>
    <source>
        <strain evidence="5">NBRC 112290</strain>
    </source>
</reference>
<organism evidence="5 6">
    <name type="scientific">Litorihabitans aurantiacus</name>
    <dbReference type="NCBI Taxonomy" id="1930061"/>
    <lineage>
        <taxon>Bacteria</taxon>
        <taxon>Bacillati</taxon>
        <taxon>Actinomycetota</taxon>
        <taxon>Actinomycetes</taxon>
        <taxon>Micrococcales</taxon>
        <taxon>Beutenbergiaceae</taxon>
        <taxon>Litorihabitans</taxon>
    </lineage>
</organism>
<evidence type="ECO:0000259" key="4">
    <source>
        <dbReference type="PROSITE" id="PS50893"/>
    </source>
</evidence>
<dbReference type="InterPro" id="IPR017871">
    <property type="entry name" value="ABC_transporter-like_CS"/>
</dbReference>
<dbReference type="Gene3D" id="3.40.50.300">
    <property type="entry name" value="P-loop containing nucleotide triphosphate hydrolases"/>
    <property type="match status" value="1"/>
</dbReference>
<dbReference type="Pfam" id="PF00005">
    <property type="entry name" value="ABC_tran"/>
    <property type="match status" value="1"/>
</dbReference>
<dbReference type="AlphaFoldDB" id="A0AA37XHL8"/>
<sequence>MTTDATTPPTPTPLTPTVPARATPAVVLNGLGKQFPGTSIPAVEDVSLVIAPGETICIVGASGCGKSTVLRMLAGFEQPSWGHARVAGVDVRRPGPDRGVVFQDYGLFPWLSVAENVAYGPRQARLPRAEVRERTARVLASVGLERVSDSFPHQLSGGMQQRVAIARVLANEPAVMLMDEPFGALDALTRTEMQHELQRIQREAGITVLFVTHSIEEAVYLGDRVLVMAGGTAHGTPGHVREVVDIDLGPVRDTSSAAFNALERRIDALVHRGNAREDRAA</sequence>
<dbReference type="PANTHER" id="PTHR42781:SF8">
    <property type="entry name" value="BICARBONATE TRANSPORT ATP-BINDING PROTEIN CMPC"/>
    <property type="match status" value="1"/>
</dbReference>
<feature type="domain" description="ABC transporter" evidence="4">
    <location>
        <begin position="26"/>
        <end position="255"/>
    </location>
</feature>
<reference evidence="5" key="1">
    <citation type="journal article" date="2014" name="Int. J. Syst. Evol. Microbiol.">
        <title>Complete genome sequence of Corynebacterium casei LMG S-19264T (=DSM 44701T), isolated from a smear-ripened cheese.</title>
        <authorList>
            <consortium name="US DOE Joint Genome Institute (JGI-PGF)"/>
            <person name="Walter F."/>
            <person name="Albersmeier A."/>
            <person name="Kalinowski J."/>
            <person name="Ruckert C."/>
        </authorList>
    </citation>
    <scope>NUCLEOTIDE SEQUENCE</scope>
    <source>
        <strain evidence="5">NBRC 112290</strain>
    </source>
</reference>
<evidence type="ECO:0000256" key="2">
    <source>
        <dbReference type="ARBA" id="ARBA00022741"/>
    </source>
</evidence>
<dbReference type="PROSITE" id="PS00211">
    <property type="entry name" value="ABC_TRANSPORTER_1"/>
    <property type="match status" value="1"/>
</dbReference>
<dbReference type="EMBL" id="BSUM01000001">
    <property type="protein sequence ID" value="GMA33022.1"/>
    <property type="molecule type" value="Genomic_DNA"/>
</dbReference>
<dbReference type="CDD" id="cd03293">
    <property type="entry name" value="ABC_NrtD_SsuB_transporters"/>
    <property type="match status" value="1"/>
</dbReference>
<keyword evidence="1" id="KW-0813">Transport</keyword>
<comment type="caution">
    <text evidence="5">The sequence shown here is derived from an EMBL/GenBank/DDBJ whole genome shotgun (WGS) entry which is preliminary data.</text>
</comment>
<proteinExistence type="predicted"/>
<dbReference type="GO" id="GO:0005524">
    <property type="term" value="F:ATP binding"/>
    <property type="evidence" value="ECO:0007669"/>
    <property type="project" value="UniProtKB-KW"/>
</dbReference>
<accession>A0AA37XHL8</accession>
<evidence type="ECO:0000313" key="6">
    <source>
        <dbReference type="Proteomes" id="UP001157161"/>
    </source>
</evidence>
<gene>
    <name evidence="5" type="ORF">GCM10025875_30140</name>
</gene>
<dbReference type="InterPro" id="IPR027417">
    <property type="entry name" value="P-loop_NTPase"/>
</dbReference>
<protein>
    <submittedName>
        <fullName evidence="5">ABC transporter ATP-binding protein</fullName>
    </submittedName>
</protein>
<dbReference type="PANTHER" id="PTHR42781">
    <property type="entry name" value="SPERMIDINE/PUTRESCINE IMPORT ATP-BINDING PROTEIN POTA"/>
    <property type="match status" value="1"/>
</dbReference>
<name>A0AA37XHL8_9MICO</name>
<dbReference type="InterPro" id="IPR050093">
    <property type="entry name" value="ABC_SmlMolc_Importer"/>
</dbReference>
<evidence type="ECO:0000256" key="1">
    <source>
        <dbReference type="ARBA" id="ARBA00022448"/>
    </source>
</evidence>
<dbReference type="PROSITE" id="PS50893">
    <property type="entry name" value="ABC_TRANSPORTER_2"/>
    <property type="match status" value="1"/>
</dbReference>
<keyword evidence="2" id="KW-0547">Nucleotide-binding</keyword>
<dbReference type="InterPro" id="IPR003439">
    <property type="entry name" value="ABC_transporter-like_ATP-bd"/>
</dbReference>
<dbReference type="SMART" id="SM00382">
    <property type="entry name" value="AAA"/>
    <property type="match status" value="1"/>
</dbReference>